<dbReference type="Pfam" id="PF00130">
    <property type="entry name" value="C1_1"/>
    <property type="match status" value="1"/>
</dbReference>
<keyword evidence="11" id="KW-1185">Reference proteome</keyword>
<feature type="domain" description="Phorbol-ester/DAG-type" evidence="9">
    <location>
        <begin position="110"/>
        <end position="159"/>
    </location>
</feature>
<dbReference type="EMBL" id="AKHW03006575">
    <property type="protein sequence ID" value="KYO19733.1"/>
    <property type="molecule type" value="Genomic_DNA"/>
</dbReference>
<dbReference type="Proteomes" id="UP000050525">
    <property type="component" value="Unassembled WGS sequence"/>
</dbReference>
<dbReference type="STRING" id="8496.A0A151M5E0"/>
<dbReference type="AlphaFoldDB" id="A0A151M5E0"/>
<dbReference type="InterPro" id="IPR001849">
    <property type="entry name" value="PH_domain"/>
</dbReference>
<dbReference type="FunFam" id="2.30.29.30:FF:000242">
    <property type="entry name" value="serine/threonine-protein kinase MRCK gamma isoform X1"/>
    <property type="match status" value="1"/>
</dbReference>
<evidence type="ECO:0000256" key="4">
    <source>
        <dbReference type="ARBA" id="ARBA00022777"/>
    </source>
</evidence>
<sequence length="375" mass="40139">MSWAAAGLTSRRLRAPGRTQASGLRPGVSPRQLQELEAQNQALGQELEKLKAELRARTLEGTKHLIRSRSTENDTISRGSSLEVPESPRAQEDAQLRPEGRRSLRAQTRPHSFQPCSLGVPSKCQVCSGLLVGQLYQGVTCQACGLICHVGCAGGALRCPPPPESPRQGLGAGTGTGTALEGVLSVPRPAGVRKGWQRVFAIVSDFRLFLFEAPEGRSSPGGVGATHVIDLRAEQFSAELVQASDVIHANPKDLPCIFRVTALQLWVPRTCCSLLLLAESAGEARRWVQALGALRQALPPPLRPVLALKEAYDSGLPLLPQALATAILDRERIALGTEDGLFVLHLRTNDTAKSLDSGPAPKLVSLLESIRCHSA</sequence>
<evidence type="ECO:0000256" key="1">
    <source>
        <dbReference type="ARBA" id="ARBA00022527"/>
    </source>
</evidence>
<organism evidence="10 11">
    <name type="scientific">Alligator mississippiensis</name>
    <name type="common">American alligator</name>
    <dbReference type="NCBI Taxonomy" id="8496"/>
    <lineage>
        <taxon>Eukaryota</taxon>
        <taxon>Metazoa</taxon>
        <taxon>Chordata</taxon>
        <taxon>Craniata</taxon>
        <taxon>Vertebrata</taxon>
        <taxon>Euteleostomi</taxon>
        <taxon>Archelosauria</taxon>
        <taxon>Archosauria</taxon>
        <taxon>Crocodylia</taxon>
        <taxon>Alligatoridae</taxon>
        <taxon>Alligatorinae</taxon>
        <taxon>Alligator</taxon>
    </lineage>
</organism>
<evidence type="ECO:0000259" key="9">
    <source>
        <dbReference type="PROSITE" id="PS50081"/>
    </source>
</evidence>
<proteinExistence type="predicted"/>
<dbReference type="GO" id="GO:0004674">
    <property type="term" value="F:protein serine/threonine kinase activity"/>
    <property type="evidence" value="ECO:0007669"/>
    <property type="project" value="UniProtKB-KW"/>
</dbReference>
<dbReference type="GO" id="GO:0005737">
    <property type="term" value="C:cytoplasm"/>
    <property type="evidence" value="ECO:0007669"/>
    <property type="project" value="TreeGrafter"/>
</dbReference>
<dbReference type="Gene3D" id="2.30.29.30">
    <property type="entry name" value="Pleckstrin-homology domain (PH domain)/Phosphotyrosine-binding domain (PTB)"/>
    <property type="match status" value="1"/>
</dbReference>
<dbReference type="PROSITE" id="PS00479">
    <property type="entry name" value="ZF_DAG_PE_1"/>
    <property type="match status" value="1"/>
</dbReference>
<gene>
    <name evidence="10" type="ORF">Y1Q_0013261</name>
</gene>
<evidence type="ECO:0000256" key="2">
    <source>
        <dbReference type="ARBA" id="ARBA00022553"/>
    </source>
</evidence>
<dbReference type="PANTHER" id="PTHR22988:SF79">
    <property type="entry name" value="LOW QUALITY PROTEIN: MYOTONIN-PROTEIN KINASE"/>
    <property type="match status" value="1"/>
</dbReference>
<evidence type="ECO:0000256" key="7">
    <source>
        <dbReference type="SAM" id="MobiDB-lite"/>
    </source>
</evidence>
<feature type="region of interest" description="Disordered" evidence="7">
    <location>
        <begin position="65"/>
        <end position="110"/>
    </location>
</feature>
<dbReference type="SUPFAM" id="SSF57889">
    <property type="entry name" value="Cysteine-rich domain"/>
    <property type="match status" value="1"/>
</dbReference>
<keyword evidence="5" id="KW-0862">Zinc</keyword>
<dbReference type="GO" id="GO:0005856">
    <property type="term" value="C:cytoskeleton"/>
    <property type="evidence" value="ECO:0007669"/>
    <property type="project" value="TreeGrafter"/>
</dbReference>
<name>A0A151M5E0_ALLMI</name>
<evidence type="ECO:0000313" key="10">
    <source>
        <dbReference type="EMBL" id="KYO19733.1"/>
    </source>
</evidence>
<feature type="compositionally biased region" description="Basic and acidic residues" evidence="7">
    <location>
        <begin position="89"/>
        <end position="102"/>
    </location>
</feature>
<feature type="region of interest" description="Disordered" evidence="7">
    <location>
        <begin position="1"/>
        <end position="31"/>
    </location>
</feature>
<dbReference type="InterPro" id="IPR057529">
    <property type="entry name" value="MRCK/ROCK_PH"/>
</dbReference>
<dbReference type="PROSITE" id="PS50081">
    <property type="entry name" value="ZF_DAG_PE_2"/>
    <property type="match status" value="1"/>
</dbReference>
<dbReference type="Pfam" id="PF25346">
    <property type="entry name" value="PH_MRCK"/>
    <property type="match status" value="1"/>
</dbReference>
<feature type="domain" description="PH" evidence="8">
    <location>
        <begin position="177"/>
        <end position="296"/>
    </location>
</feature>
<keyword evidence="6" id="KW-0175">Coiled coil</keyword>
<comment type="caution">
    <text evidence="10">The sequence shown here is derived from an EMBL/GenBank/DDBJ whole genome shotgun (WGS) entry which is preliminary data.</text>
</comment>
<dbReference type="PANTHER" id="PTHR22988">
    <property type="entry name" value="MYOTONIC DYSTROPHY S/T KINASE-RELATED"/>
    <property type="match status" value="1"/>
</dbReference>
<dbReference type="SMART" id="SM00109">
    <property type="entry name" value="C1"/>
    <property type="match status" value="1"/>
</dbReference>
<dbReference type="InterPro" id="IPR046349">
    <property type="entry name" value="C1-like_sf"/>
</dbReference>
<dbReference type="InterPro" id="IPR011993">
    <property type="entry name" value="PH-like_dom_sf"/>
</dbReference>
<accession>A0A151M5E0</accession>
<keyword evidence="1" id="KW-0723">Serine/threonine-protein kinase</keyword>
<reference evidence="10 11" key="1">
    <citation type="journal article" date="2012" name="Genome Biol.">
        <title>Sequencing three crocodilian genomes to illuminate the evolution of archosaurs and amniotes.</title>
        <authorList>
            <person name="St John J.A."/>
            <person name="Braun E.L."/>
            <person name="Isberg S.R."/>
            <person name="Miles L.G."/>
            <person name="Chong A.Y."/>
            <person name="Gongora J."/>
            <person name="Dalzell P."/>
            <person name="Moran C."/>
            <person name="Bed'hom B."/>
            <person name="Abzhanov A."/>
            <person name="Burgess S.C."/>
            <person name="Cooksey A.M."/>
            <person name="Castoe T.A."/>
            <person name="Crawford N.G."/>
            <person name="Densmore L.D."/>
            <person name="Drew J.C."/>
            <person name="Edwards S.V."/>
            <person name="Faircloth B.C."/>
            <person name="Fujita M.K."/>
            <person name="Greenwold M.J."/>
            <person name="Hoffmann F.G."/>
            <person name="Howard J.M."/>
            <person name="Iguchi T."/>
            <person name="Janes D.E."/>
            <person name="Khan S.Y."/>
            <person name="Kohno S."/>
            <person name="de Koning A.J."/>
            <person name="Lance S.L."/>
            <person name="McCarthy F.M."/>
            <person name="McCormack J.E."/>
            <person name="Merchant M.E."/>
            <person name="Peterson D.G."/>
            <person name="Pollock D.D."/>
            <person name="Pourmand N."/>
            <person name="Raney B.J."/>
            <person name="Roessler K.A."/>
            <person name="Sanford J.R."/>
            <person name="Sawyer R.H."/>
            <person name="Schmidt C.J."/>
            <person name="Triplett E.W."/>
            <person name="Tuberville T.D."/>
            <person name="Venegas-Anaya M."/>
            <person name="Howard J.T."/>
            <person name="Jarvis E.D."/>
            <person name="Guillette L.J.Jr."/>
            <person name="Glenn T.C."/>
            <person name="Green R.E."/>
            <person name="Ray D.A."/>
        </authorList>
    </citation>
    <scope>NUCLEOTIDE SEQUENCE [LARGE SCALE GENOMIC DNA]</scope>
    <source>
        <strain evidence="10">KSC_2009_1</strain>
    </source>
</reference>
<dbReference type="InterPro" id="IPR050839">
    <property type="entry name" value="Rho-assoc_Ser/Thr_Kinase"/>
</dbReference>
<keyword evidence="2" id="KW-0597">Phosphoprotein</keyword>
<keyword evidence="4 10" id="KW-0418">Kinase</keyword>
<evidence type="ECO:0000256" key="5">
    <source>
        <dbReference type="ARBA" id="ARBA00022833"/>
    </source>
</evidence>
<keyword evidence="4 10" id="KW-0808">Transferase</keyword>
<evidence type="ECO:0000256" key="3">
    <source>
        <dbReference type="ARBA" id="ARBA00022723"/>
    </source>
</evidence>
<evidence type="ECO:0000256" key="6">
    <source>
        <dbReference type="SAM" id="Coils"/>
    </source>
</evidence>
<dbReference type="Gene3D" id="3.30.60.20">
    <property type="match status" value="1"/>
</dbReference>
<dbReference type="GO" id="GO:0031032">
    <property type="term" value="P:actomyosin structure organization"/>
    <property type="evidence" value="ECO:0007669"/>
    <property type="project" value="TreeGrafter"/>
</dbReference>
<evidence type="ECO:0000313" key="11">
    <source>
        <dbReference type="Proteomes" id="UP000050525"/>
    </source>
</evidence>
<feature type="coiled-coil region" evidence="6">
    <location>
        <begin position="33"/>
        <end position="60"/>
    </location>
</feature>
<dbReference type="InterPro" id="IPR002219">
    <property type="entry name" value="PKC_DAG/PE"/>
</dbReference>
<dbReference type="PROSITE" id="PS50003">
    <property type="entry name" value="PH_DOMAIN"/>
    <property type="match status" value="1"/>
</dbReference>
<dbReference type="SUPFAM" id="SSF50729">
    <property type="entry name" value="PH domain-like"/>
    <property type="match status" value="1"/>
</dbReference>
<keyword evidence="3" id="KW-0479">Metal-binding</keyword>
<evidence type="ECO:0000259" key="8">
    <source>
        <dbReference type="PROSITE" id="PS50003"/>
    </source>
</evidence>
<dbReference type="GO" id="GO:0046872">
    <property type="term" value="F:metal ion binding"/>
    <property type="evidence" value="ECO:0007669"/>
    <property type="project" value="UniProtKB-KW"/>
</dbReference>
<protein>
    <submittedName>
        <fullName evidence="10">Serine/threonine-protein kinase MRCK gamma</fullName>
    </submittedName>
</protein>
<dbReference type="SMART" id="SM00233">
    <property type="entry name" value="PH"/>
    <property type="match status" value="1"/>
</dbReference>